<sequence>MSSDQQQEAPASMSFPWPPSNGIYGTYDLHCHCGAIRYTMKISPPLYEEDAQGKEQYVAGECDCSHCERQGYMSVHPLAKDVEFTQGLEDRVEYYCGAKNNPHWFCRKCGSVFGSDLTHLMTEVLGMENRMTVNVRMLKDYDPDKLKTRKMKFMKNMPPKYEV</sequence>
<evidence type="ECO:0000313" key="1">
    <source>
        <dbReference type="EMBL" id="KAK3712154.1"/>
    </source>
</evidence>
<dbReference type="Proteomes" id="UP001281147">
    <property type="component" value="Unassembled WGS sequence"/>
</dbReference>
<keyword evidence="2" id="KW-1185">Reference proteome</keyword>
<protein>
    <submittedName>
        <fullName evidence="1">Uncharacterized protein</fullName>
    </submittedName>
</protein>
<comment type="caution">
    <text evidence="1">The sequence shown here is derived from an EMBL/GenBank/DDBJ whole genome shotgun (WGS) entry which is preliminary data.</text>
</comment>
<gene>
    <name evidence="1" type="ORF">LTR37_009245</name>
</gene>
<evidence type="ECO:0000313" key="2">
    <source>
        <dbReference type="Proteomes" id="UP001281147"/>
    </source>
</evidence>
<reference evidence="1" key="1">
    <citation type="submission" date="2023-07" db="EMBL/GenBank/DDBJ databases">
        <title>Black Yeasts Isolated from many extreme environments.</title>
        <authorList>
            <person name="Coleine C."/>
            <person name="Stajich J.E."/>
            <person name="Selbmann L."/>
        </authorList>
    </citation>
    <scope>NUCLEOTIDE SEQUENCE</scope>
    <source>
        <strain evidence="1">CCFEE 5714</strain>
    </source>
</reference>
<dbReference type="EMBL" id="JAUTXU010000071">
    <property type="protein sequence ID" value="KAK3712154.1"/>
    <property type="molecule type" value="Genomic_DNA"/>
</dbReference>
<name>A0ACC3N9R9_9PEZI</name>
<proteinExistence type="predicted"/>
<accession>A0ACC3N9R9</accession>
<organism evidence="1 2">
    <name type="scientific">Vermiconidia calcicola</name>
    <dbReference type="NCBI Taxonomy" id="1690605"/>
    <lineage>
        <taxon>Eukaryota</taxon>
        <taxon>Fungi</taxon>
        <taxon>Dikarya</taxon>
        <taxon>Ascomycota</taxon>
        <taxon>Pezizomycotina</taxon>
        <taxon>Dothideomycetes</taxon>
        <taxon>Dothideomycetidae</taxon>
        <taxon>Mycosphaerellales</taxon>
        <taxon>Extremaceae</taxon>
        <taxon>Vermiconidia</taxon>
    </lineage>
</organism>